<dbReference type="PANTHER" id="PTHR34203:SF15">
    <property type="entry name" value="SLL1173 PROTEIN"/>
    <property type="match status" value="1"/>
</dbReference>
<comment type="caution">
    <text evidence="2">The sequence shown here is derived from an EMBL/GenBank/DDBJ whole genome shotgun (WGS) entry which is preliminary data.</text>
</comment>
<dbReference type="Proteomes" id="UP000315010">
    <property type="component" value="Unassembled WGS sequence"/>
</dbReference>
<keyword evidence="2" id="KW-0808">Transferase</keyword>
<sequence>MLQHHLKFRSFKLFYQDLDAAESMIRQIEEFPSFFTPVGDSPLIVDCGANIGVSMLEWKTRWPQSQVLCFEPDPFAFAALEQNVDVNDIPGVRCINAALSDTDGKTTLYGDICAGGDARGNSIEPVWGNRSVDGVRGSGKQTTVNCTRLSTHLASKKIAFLKLDIEGVEQSVLTEINDLLGNIDAIYAEVHETNETIETNSAVAIESQLRAAGFQVESESRFDEHALPAHLDAWRREVGARQVQLLAWR</sequence>
<dbReference type="PANTHER" id="PTHR34203">
    <property type="entry name" value="METHYLTRANSFERASE, FKBM FAMILY PROTEIN"/>
    <property type="match status" value="1"/>
</dbReference>
<accession>A0A5C5YY77</accession>
<evidence type="ECO:0000313" key="3">
    <source>
        <dbReference type="Proteomes" id="UP000315010"/>
    </source>
</evidence>
<reference evidence="2 3" key="1">
    <citation type="submission" date="2019-02" db="EMBL/GenBank/DDBJ databases">
        <title>Deep-cultivation of Planctomycetes and their phenomic and genomic characterization uncovers novel biology.</title>
        <authorList>
            <person name="Wiegand S."/>
            <person name="Jogler M."/>
            <person name="Boedeker C."/>
            <person name="Pinto D."/>
            <person name="Vollmers J."/>
            <person name="Rivas-Marin E."/>
            <person name="Kohn T."/>
            <person name="Peeters S.H."/>
            <person name="Heuer A."/>
            <person name="Rast P."/>
            <person name="Oberbeckmann S."/>
            <person name="Bunk B."/>
            <person name="Jeske O."/>
            <person name="Meyerdierks A."/>
            <person name="Storesund J.E."/>
            <person name="Kallscheuer N."/>
            <person name="Luecker S."/>
            <person name="Lage O.M."/>
            <person name="Pohl T."/>
            <person name="Merkel B.J."/>
            <person name="Hornburger P."/>
            <person name="Mueller R.-W."/>
            <person name="Bruemmer F."/>
            <person name="Labrenz M."/>
            <person name="Spormann A.M."/>
            <person name="Op Den Camp H."/>
            <person name="Overmann J."/>
            <person name="Amann R."/>
            <person name="Jetten M.S.M."/>
            <person name="Mascher T."/>
            <person name="Medema M.H."/>
            <person name="Devos D.P."/>
            <person name="Kaster A.-K."/>
            <person name="Ovreas L."/>
            <person name="Rohde M."/>
            <person name="Galperin M.Y."/>
            <person name="Jogler C."/>
        </authorList>
    </citation>
    <scope>NUCLEOTIDE SEQUENCE [LARGE SCALE GENOMIC DNA]</scope>
    <source>
        <strain evidence="2 3">CA13</strain>
    </source>
</reference>
<protein>
    <submittedName>
        <fullName evidence="2">31-O-demethyl-FK506 methyltransferase FkbM</fullName>
        <ecNumber evidence="2">2.1.1.-</ecNumber>
    </submittedName>
</protein>
<dbReference type="AlphaFoldDB" id="A0A5C5YY77"/>
<dbReference type="GO" id="GO:0008168">
    <property type="term" value="F:methyltransferase activity"/>
    <property type="evidence" value="ECO:0007669"/>
    <property type="project" value="UniProtKB-KW"/>
</dbReference>
<dbReference type="RefSeq" id="WP_419195085.1">
    <property type="nucleotide sequence ID" value="NZ_SJPJ01000001.1"/>
</dbReference>
<dbReference type="NCBIfam" id="TIGR01444">
    <property type="entry name" value="fkbM_fam"/>
    <property type="match status" value="1"/>
</dbReference>
<evidence type="ECO:0000259" key="1">
    <source>
        <dbReference type="Pfam" id="PF05050"/>
    </source>
</evidence>
<keyword evidence="3" id="KW-1185">Reference proteome</keyword>
<gene>
    <name evidence="2" type="primary">fkbM</name>
    <name evidence="2" type="ORF">CA13_12770</name>
</gene>
<dbReference type="EMBL" id="SJPJ01000001">
    <property type="protein sequence ID" value="TWT79870.1"/>
    <property type="molecule type" value="Genomic_DNA"/>
</dbReference>
<proteinExistence type="predicted"/>
<name>A0A5C5YY77_9BACT</name>
<dbReference type="InterPro" id="IPR052514">
    <property type="entry name" value="SAM-dependent_MTase"/>
</dbReference>
<keyword evidence="2" id="KW-0489">Methyltransferase</keyword>
<evidence type="ECO:0000313" key="2">
    <source>
        <dbReference type="EMBL" id="TWT79870.1"/>
    </source>
</evidence>
<dbReference type="Pfam" id="PF05050">
    <property type="entry name" value="Methyltransf_21"/>
    <property type="match status" value="1"/>
</dbReference>
<dbReference type="Gene3D" id="3.40.50.150">
    <property type="entry name" value="Vaccinia Virus protein VP39"/>
    <property type="match status" value="1"/>
</dbReference>
<organism evidence="2 3">
    <name type="scientific">Novipirellula herctigrandis</name>
    <dbReference type="NCBI Taxonomy" id="2527986"/>
    <lineage>
        <taxon>Bacteria</taxon>
        <taxon>Pseudomonadati</taxon>
        <taxon>Planctomycetota</taxon>
        <taxon>Planctomycetia</taxon>
        <taxon>Pirellulales</taxon>
        <taxon>Pirellulaceae</taxon>
        <taxon>Novipirellula</taxon>
    </lineage>
</organism>
<dbReference type="InterPro" id="IPR029063">
    <property type="entry name" value="SAM-dependent_MTases_sf"/>
</dbReference>
<dbReference type="EC" id="2.1.1.-" evidence="2"/>
<dbReference type="SUPFAM" id="SSF53335">
    <property type="entry name" value="S-adenosyl-L-methionine-dependent methyltransferases"/>
    <property type="match status" value="1"/>
</dbReference>
<dbReference type="GO" id="GO:0032259">
    <property type="term" value="P:methylation"/>
    <property type="evidence" value="ECO:0007669"/>
    <property type="project" value="UniProtKB-KW"/>
</dbReference>
<feature type="domain" description="Methyltransferase FkbM" evidence="1">
    <location>
        <begin position="46"/>
        <end position="215"/>
    </location>
</feature>
<dbReference type="InterPro" id="IPR006342">
    <property type="entry name" value="FkbM_mtfrase"/>
</dbReference>